<protein>
    <submittedName>
        <fullName evidence="2">Uncharacterized protein</fullName>
    </submittedName>
</protein>
<dbReference type="EMBL" id="CP014226">
    <property type="protein sequence ID" value="AMD01035.1"/>
    <property type="molecule type" value="Genomic_DNA"/>
</dbReference>
<dbReference type="PATRIC" id="fig|507626.3.peg.1962"/>
<accession>A0A0X8HE89</accession>
<dbReference type="AlphaFoldDB" id="A0A0X8HE89"/>
<dbReference type="OrthoDB" id="6169036at2"/>
<organism evidence="2 3">
    <name type="scientific">Halomonas chromatireducens</name>
    <dbReference type="NCBI Taxonomy" id="507626"/>
    <lineage>
        <taxon>Bacteria</taxon>
        <taxon>Pseudomonadati</taxon>
        <taxon>Pseudomonadota</taxon>
        <taxon>Gammaproteobacteria</taxon>
        <taxon>Oceanospirillales</taxon>
        <taxon>Halomonadaceae</taxon>
        <taxon>Halomonas</taxon>
    </lineage>
</organism>
<evidence type="ECO:0000313" key="3">
    <source>
        <dbReference type="Proteomes" id="UP000063387"/>
    </source>
</evidence>
<keyword evidence="1" id="KW-0812">Transmembrane</keyword>
<dbReference type="KEGG" id="hco:LOKO_01968"/>
<feature type="transmembrane region" description="Helical" evidence="1">
    <location>
        <begin position="6"/>
        <end position="22"/>
    </location>
</feature>
<feature type="transmembrane region" description="Helical" evidence="1">
    <location>
        <begin position="60"/>
        <end position="77"/>
    </location>
</feature>
<feature type="transmembrane region" description="Helical" evidence="1">
    <location>
        <begin position="34"/>
        <end position="54"/>
    </location>
</feature>
<keyword evidence="1" id="KW-1133">Transmembrane helix</keyword>
<reference evidence="2 3" key="2">
    <citation type="submission" date="2016-02" db="EMBL/GenBank/DDBJ databases">
        <authorList>
            <person name="Wen L."/>
            <person name="He K."/>
            <person name="Yang H."/>
        </authorList>
    </citation>
    <scope>NUCLEOTIDE SEQUENCE [LARGE SCALE GENOMIC DNA]</scope>
    <source>
        <strain evidence="2 3">AGD 8-3</strain>
    </source>
</reference>
<evidence type="ECO:0000256" key="1">
    <source>
        <dbReference type="SAM" id="Phobius"/>
    </source>
</evidence>
<proteinExistence type="predicted"/>
<dbReference type="Proteomes" id="UP000063387">
    <property type="component" value="Chromosome"/>
</dbReference>
<sequence>MQEILLHFAMAATFGAFTGSLFRLTRRPGYERPFMFPVVGLIAGITAYMIFYVLASTTGAPTWLLPILIVLQVWLWLGPLGPKFRKAENGDESR</sequence>
<gene>
    <name evidence="2" type="ORF">LOKO_01968</name>
</gene>
<keyword evidence="3" id="KW-1185">Reference proteome</keyword>
<dbReference type="RefSeq" id="WP_066448286.1">
    <property type="nucleotide sequence ID" value="NZ_CP014226.1"/>
</dbReference>
<name>A0A0X8HE89_9GAMM</name>
<reference evidence="2 3" key="1">
    <citation type="journal article" date="2016" name="Genome Announc.">
        <title>Draft Genome Sequence of 'Halomonas chromatireducens' Strain AGD 8-3, a Haloalkaliphilic Chromate- and Selenite-Reducing Gammaproteobacterium.</title>
        <authorList>
            <person name="Sharko F.S."/>
            <person name="Shapovalova A.A."/>
            <person name="Tsygankova S.V."/>
            <person name="Komova A.V."/>
            <person name="Boulygina E.S."/>
            <person name="Teslyuk A.B."/>
            <person name="Gotovtsev P.M."/>
            <person name="Namsaraev Z.B."/>
            <person name="Khijniak T.V."/>
            <person name="Nedoluzhko A.V."/>
            <person name="Vasilov R.G."/>
        </authorList>
    </citation>
    <scope>NUCLEOTIDE SEQUENCE [LARGE SCALE GENOMIC DNA]</scope>
    <source>
        <strain evidence="2 3">AGD 8-3</strain>
    </source>
</reference>
<keyword evidence="1" id="KW-0472">Membrane</keyword>
<evidence type="ECO:0000313" key="2">
    <source>
        <dbReference type="EMBL" id="AMD01035.1"/>
    </source>
</evidence>